<sequence length="172" mass="16819">MSAGKAVTAAQAPLTAFQNILVLAPQQAQMAKAPSALPSAIQAGVATPIKTAAGGRKMLQSGGYPDCCNVYTVKAGDTLDSIGAAFGQPDHGATIMQYANGLPSASVAPGPIQVPSLAPTIAAAKSVAAAAPAVARAFGASVVGQSAVCRIPVNGGTLISCASSLSADLLYV</sequence>
<dbReference type="Gene3D" id="3.10.350.10">
    <property type="entry name" value="LysM domain"/>
    <property type="match status" value="1"/>
</dbReference>
<comment type="caution">
    <text evidence="1">The sequence shown here is derived from an EMBL/GenBank/DDBJ whole genome shotgun (WGS) entry which is preliminary data.</text>
</comment>
<accession>A0ABR2YHC5</accession>
<dbReference type="InterPro" id="IPR018392">
    <property type="entry name" value="LysM"/>
</dbReference>
<protein>
    <recommendedName>
        <fullName evidence="3">LysM domain-containing protein</fullName>
    </recommendedName>
</protein>
<evidence type="ECO:0008006" key="3">
    <source>
        <dbReference type="Google" id="ProtNLM"/>
    </source>
</evidence>
<dbReference type="Proteomes" id="UP001491310">
    <property type="component" value="Unassembled WGS sequence"/>
</dbReference>
<dbReference type="CDD" id="cd00118">
    <property type="entry name" value="LysM"/>
    <property type="match status" value="1"/>
</dbReference>
<organism evidence="1 2">
    <name type="scientific">Coccomyxa subellipsoidea</name>
    <dbReference type="NCBI Taxonomy" id="248742"/>
    <lineage>
        <taxon>Eukaryota</taxon>
        <taxon>Viridiplantae</taxon>
        <taxon>Chlorophyta</taxon>
        <taxon>core chlorophytes</taxon>
        <taxon>Trebouxiophyceae</taxon>
        <taxon>Trebouxiophyceae incertae sedis</taxon>
        <taxon>Coccomyxaceae</taxon>
        <taxon>Coccomyxa</taxon>
    </lineage>
</organism>
<dbReference type="EMBL" id="JALJOT010000011">
    <property type="protein sequence ID" value="KAK9905557.1"/>
    <property type="molecule type" value="Genomic_DNA"/>
</dbReference>
<name>A0ABR2YHC5_9CHLO</name>
<proteinExistence type="predicted"/>
<evidence type="ECO:0000313" key="2">
    <source>
        <dbReference type="Proteomes" id="UP001491310"/>
    </source>
</evidence>
<reference evidence="1 2" key="1">
    <citation type="journal article" date="2024" name="Nat. Commun.">
        <title>Phylogenomics reveals the evolutionary origins of lichenization in chlorophyte algae.</title>
        <authorList>
            <person name="Puginier C."/>
            <person name="Libourel C."/>
            <person name="Otte J."/>
            <person name="Skaloud P."/>
            <person name="Haon M."/>
            <person name="Grisel S."/>
            <person name="Petersen M."/>
            <person name="Berrin J.G."/>
            <person name="Delaux P.M."/>
            <person name="Dal Grande F."/>
            <person name="Keller J."/>
        </authorList>
    </citation>
    <scope>NUCLEOTIDE SEQUENCE [LARGE SCALE GENOMIC DNA]</scope>
    <source>
        <strain evidence="1 2">SAG 216-7</strain>
    </source>
</reference>
<keyword evidence="2" id="KW-1185">Reference proteome</keyword>
<dbReference type="InterPro" id="IPR036779">
    <property type="entry name" value="LysM_dom_sf"/>
</dbReference>
<evidence type="ECO:0000313" key="1">
    <source>
        <dbReference type="EMBL" id="KAK9905557.1"/>
    </source>
</evidence>
<gene>
    <name evidence="1" type="ORF">WJX75_002100</name>
</gene>